<dbReference type="GO" id="GO:0005576">
    <property type="term" value="C:extracellular region"/>
    <property type="evidence" value="ECO:0007669"/>
    <property type="project" value="UniProtKB-SubCell"/>
</dbReference>
<comment type="subcellular location">
    <subcellularLocation>
        <location evidence="3">Secreted</location>
    </subcellularLocation>
    <subcellularLocation>
        <location evidence="3">Bacterial flagellum</location>
    </subcellularLocation>
</comment>
<evidence type="ECO:0000259" key="5">
    <source>
        <dbReference type="Pfam" id="PF00700"/>
    </source>
</evidence>
<evidence type="ECO:0000313" key="6">
    <source>
        <dbReference type="EMBL" id="UUX50496.1"/>
    </source>
</evidence>
<dbReference type="InterPro" id="IPR001029">
    <property type="entry name" value="Flagellin_N"/>
</dbReference>
<dbReference type="KEGG" id="naci:NUH88_02125"/>
<reference evidence="6" key="1">
    <citation type="submission" date="2022-08" db="EMBL/GenBank/DDBJ databases">
        <title>Nisaea acidiphila sp. nov., isolated from a marine algal debris and emended description of the genus Nisaea Urios et al. 2008.</title>
        <authorList>
            <person name="Kwon K."/>
        </authorList>
    </citation>
    <scope>NUCLEOTIDE SEQUENCE</scope>
    <source>
        <strain evidence="6">MEBiC11861</strain>
    </source>
</reference>
<dbReference type="Proteomes" id="UP001060336">
    <property type="component" value="Chromosome"/>
</dbReference>
<keyword evidence="3" id="KW-0964">Secreted</keyword>
<dbReference type="AlphaFoldDB" id="A0A9J7AT43"/>
<dbReference type="PANTHER" id="PTHR42792">
    <property type="entry name" value="FLAGELLIN"/>
    <property type="match status" value="1"/>
</dbReference>
<keyword evidence="7" id="KW-1185">Reference proteome</keyword>
<dbReference type="SUPFAM" id="SSF64518">
    <property type="entry name" value="Phase 1 flagellin"/>
    <property type="match status" value="1"/>
</dbReference>
<keyword evidence="2 3" id="KW-0975">Bacterial flagellum</keyword>
<feature type="domain" description="Flagellin N-terminal" evidence="4">
    <location>
        <begin position="3"/>
        <end position="138"/>
    </location>
</feature>
<evidence type="ECO:0000256" key="3">
    <source>
        <dbReference type="RuleBase" id="RU362073"/>
    </source>
</evidence>
<organism evidence="6 7">
    <name type="scientific">Nisaea acidiphila</name>
    <dbReference type="NCBI Taxonomy" id="1862145"/>
    <lineage>
        <taxon>Bacteria</taxon>
        <taxon>Pseudomonadati</taxon>
        <taxon>Pseudomonadota</taxon>
        <taxon>Alphaproteobacteria</taxon>
        <taxon>Rhodospirillales</taxon>
        <taxon>Thalassobaculaceae</taxon>
        <taxon>Nisaea</taxon>
    </lineage>
</organism>
<dbReference type="InterPro" id="IPR001492">
    <property type="entry name" value="Flagellin"/>
</dbReference>
<dbReference type="GO" id="GO:0005198">
    <property type="term" value="F:structural molecule activity"/>
    <property type="evidence" value="ECO:0007669"/>
    <property type="project" value="UniProtKB-UniRule"/>
</dbReference>
<name>A0A9J7AT43_9PROT</name>
<evidence type="ECO:0000259" key="4">
    <source>
        <dbReference type="Pfam" id="PF00669"/>
    </source>
</evidence>
<evidence type="ECO:0000256" key="1">
    <source>
        <dbReference type="ARBA" id="ARBA00005709"/>
    </source>
</evidence>
<evidence type="ECO:0000256" key="2">
    <source>
        <dbReference type="ARBA" id="ARBA00023143"/>
    </source>
</evidence>
<accession>A0A9J7AT43</accession>
<evidence type="ECO:0000313" key="7">
    <source>
        <dbReference type="Proteomes" id="UP001060336"/>
    </source>
</evidence>
<dbReference type="Gene3D" id="1.20.1330.10">
    <property type="entry name" value="f41 fragment of flagellin, N-terminal domain"/>
    <property type="match status" value="1"/>
</dbReference>
<keyword evidence="6" id="KW-0969">Cilium</keyword>
<sequence length="333" mass="35973">MRIATLTTALRTQNTVLNLQDQMLRAQQQVSTGKVSQIYSGLTGDNARISIQLREEIQTKEAYVNTIEGVRTRTKIMEAALVGMQDLAEEMRAELIKQQEGKYDDTAPVLKQFADSAIDQLVSLLNSQSEGRYLFNGTSVATQPVIDATTLKTNAFAAITPLAVGNSATVIGDSATFFATDGNWNNVGGLPPGQTQPFAFDAAEGVRLEYGELASNDAFEELFEVFAVFADVDYAAGLDADYGALVTDGLTRVETAADQIGLMIASLGTTQGRMTDLEAQHKDDNTVLTKQLDGIENIDSFEAAAEFQLIQGQLQAAYQTTASIRNLSLANYL</sequence>
<dbReference type="Pfam" id="PF00669">
    <property type="entry name" value="Flagellin_N"/>
    <property type="match status" value="1"/>
</dbReference>
<dbReference type="RefSeq" id="WP_257769672.1">
    <property type="nucleotide sequence ID" value="NZ_CP102480.1"/>
</dbReference>
<proteinExistence type="inferred from homology"/>
<keyword evidence="6" id="KW-0282">Flagellum</keyword>
<keyword evidence="6" id="KW-0966">Cell projection</keyword>
<dbReference type="EMBL" id="CP102480">
    <property type="protein sequence ID" value="UUX50496.1"/>
    <property type="molecule type" value="Genomic_DNA"/>
</dbReference>
<dbReference type="InterPro" id="IPR046358">
    <property type="entry name" value="Flagellin_C"/>
</dbReference>
<feature type="domain" description="Flagellin C-terminal" evidence="5">
    <location>
        <begin position="251"/>
        <end position="333"/>
    </location>
</feature>
<comment type="similarity">
    <text evidence="1 3">Belongs to the bacterial flagellin family.</text>
</comment>
<gene>
    <name evidence="6" type="ORF">NUH88_02125</name>
</gene>
<comment type="function">
    <text evidence="3">Flagellin is the subunit protein which polymerizes to form the filaments of bacterial flagella.</text>
</comment>
<dbReference type="GO" id="GO:0009288">
    <property type="term" value="C:bacterial-type flagellum"/>
    <property type="evidence" value="ECO:0007669"/>
    <property type="project" value="UniProtKB-SubCell"/>
</dbReference>
<protein>
    <recommendedName>
        <fullName evidence="3">Flagellin</fullName>
    </recommendedName>
</protein>
<dbReference type="PANTHER" id="PTHR42792:SF1">
    <property type="entry name" value="FLAGELLAR HOOK-ASSOCIATED PROTEIN 3"/>
    <property type="match status" value="1"/>
</dbReference>
<dbReference type="Pfam" id="PF00700">
    <property type="entry name" value="Flagellin_C"/>
    <property type="match status" value="1"/>
</dbReference>